<dbReference type="InterPro" id="IPR036314">
    <property type="entry name" value="SOD_C_sf"/>
</dbReference>
<dbReference type="PATRIC" id="fig|1379.3.peg.1531"/>
<dbReference type="InterPro" id="IPR019833">
    <property type="entry name" value="Mn/Fe_SOD_BS"/>
</dbReference>
<dbReference type="OrthoDB" id="9803125at2"/>
<organism evidence="10 11">
    <name type="scientific">Gemella haemolysans</name>
    <dbReference type="NCBI Taxonomy" id="1379"/>
    <lineage>
        <taxon>Bacteria</taxon>
        <taxon>Bacillati</taxon>
        <taxon>Bacillota</taxon>
        <taxon>Bacilli</taxon>
        <taxon>Bacillales</taxon>
        <taxon>Gemellaceae</taxon>
        <taxon>Gemella</taxon>
    </lineage>
</organism>
<comment type="similarity">
    <text evidence="2 7">Belongs to the iron/manganese superoxide dismutase family.</text>
</comment>
<dbReference type="SUPFAM" id="SSF54719">
    <property type="entry name" value="Fe,Mn superoxide dismutase (SOD), C-terminal domain"/>
    <property type="match status" value="1"/>
</dbReference>
<evidence type="ECO:0000256" key="2">
    <source>
        <dbReference type="ARBA" id="ARBA00008714"/>
    </source>
</evidence>
<dbReference type="InterPro" id="IPR001189">
    <property type="entry name" value="Mn/Fe_SOD"/>
</dbReference>
<comment type="cofactor">
    <cofactor evidence="1">
        <name>Mn(2+)</name>
        <dbReference type="ChEBI" id="CHEBI:29035"/>
    </cofactor>
</comment>
<feature type="binding site" evidence="6">
    <location>
        <position position="165"/>
    </location>
    <ligand>
        <name>Mn(2+)</name>
        <dbReference type="ChEBI" id="CHEBI:29035"/>
    </ligand>
</feature>
<dbReference type="Proteomes" id="UP000070355">
    <property type="component" value="Unassembled WGS sequence"/>
</dbReference>
<dbReference type="Pfam" id="PF00081">
    <property type="entry name" value="Sod_Fe_N"/>
    <property type="match status" value="1"/>
</dbReference>
<sequence length="208" mass="23554">MTFKLPELPYGFDYLEPVIDAKTMEIHHDKHHAAYVNNLNAALEKHPEFEANCICGLLKNIDSVPADIRQAVINNGGGHHNHSLFWQSLTKADSSEFAGLVKEKVEAELGGYEEFVKSFSAAAATRFGSGWAWLALDKEGKLVVTSTANQDSPYLTGLTPILGLDVWEHAYYLNYQNRRPDYIKEFFRVVNWDFVNERLAKHLEKLGK</sequence>
<evidence type="ECO:0000256" key="5">
    <source>
        <dbReference type="ARBA" id="ARBA00023002"/>
    </source>
</evidence>
<dbReference type="GO" id="GO:0046872">
    <property type="term" value="F:metal ion binding"/>
    <property type="evidence" value="ECO:0007669"/>
    <property type="project" value="UniProtKB-KW"/>
</dbReference>
<dbReference type="EMBL" id="LSDC01000112">
    <property type="protein sequence ID" value="KXB57897.1"/>
    <property type="molecule type" value="Genomic_DNA"/>
</dbReference>
<dbReference type="RefSeq" id="WP_060914609.1">
    <property type="nucleotide sequence ID" value="NZ_JAGZGJ010000021.1"/>
</dbReference>
<reference evidence="11" key="1">
    <citation type="submission" date="2016-01" db="EMBL/GenBank/DDBJ databases">
        <authorList>
            <person name="Mitreva M."/>
            <person name="Pepin K.H."/>
            <person name="Mihindukulasuriya K.A."/>
            <person name="Fulton R."/>
            <person name="Fronick C."/>
            <person name="O'Laughlin M."/>
            <person name="Miner T."/>
            <person name="Herter B."/>
            <person name="Rosa B.A."/>
            <person name="Cordes M."/>
            <person name="Tomlinson C."/>
            <person name="Wollam A."/>
            <person name="Palsikar V.B."/>
            <person name="Mardis E.R."/>
            <person name="Wilson R.K."/>
        </authorList>
    </citation>
    <scope>NUCLEOTIDE SEQUENCE [LARGE SCALE GENOMIC DNA]</scope>
    <source>
        <strain evidence="11">DNF01167</strain>
    </source>
</reference>
<evidence type="ECO:0000259" key="8">
    <source>
        <dbReference type="Pfam" id="PF00081"/>
    </source>
</evidence>
<accession>A0A133ZQY6</accession>
<comment type="caution">
    <text evidence="10">The sequence shown here is derived from an EMBL/GenBank/DDBJ whole genome shotgun (WGS) entry which is preliminary data.</text>
</comment>
<comment type="catalytic activity">
    <reaction evidence="7">
        <text>2 superoxide + 2 H(+) = H2O2 + O2</text>
        <dbReference type="Rhea" id="RHEA:20696"/>
        <dbReference type="ChEBI" id="CHEBI:15378"/>
        <dbReference type="ChEBI" id="CHEBI:15379"/>
        <dbReference type="ChEBI" id="CHEBI:16240"/>
        <dbReference type="ChEBI" id="CHEBI:18421"/>
        <dbReference type="EC" id="1.15.1.1"/>
    </reaction>
</comment>
<dbReference type="FunFam" id="1.10.287.990:FF:000001">
    <property type="entry name" value="Superoxide dismutase"/>
    <property type="match status" value="1"/>
</dbReference>
<gene>
    <name evidence="10" type="ORF">HMPREF3186_01542</name>
</gene>
<evidence type="ECO:0000256" key="1">
    <source>
        <dbReference type="ARBA" id="ARBA00001936"/>
    </source>
</evidence>
<evidence type="ECO:0000256" key="3">
    <source>
        <dbReference type="ARBA" id="ARBA00012682"/>
    </source>
</evidence>
<dbReference type="SUPFAM" id="SSF46609">
    <property type="entry name" value="Fe,Mn superoxide dismutase (SOD), N-terminal domain"/>
    <property type="match status" value="1"/>
</dbReference>
<feature type="binding site" evidence="6">
    <location>
        <position position="169"/>
    </location>
    <ligand>
        <name>Mn(2+)</name>
        <dbReference type="ChEBI" id="CHEBI:29035"/>
    </ligand>
</feature>
<dbReference type="PANTHER" id="PTHR43595">
    <property type="entry name" value="37S RIBOSOMAL PROTEIN S26, MITOCHONDRIAL"/>
    <property type="match status" value="1"/>
</dbReference>
<keyword evidence="5 7" id="KW-0560">Oxidoreductase</keyword>
<dbReference type="GO" id="GO:0004784">
    <property type="term" value="F:superoxide dismutase activity"/>
    <property type="evidence" value="ECO:0007669"/>
    <property type="project" value="UniProtKB-EC"/>
</dbReference>
<dbReference type="PROSITE" id="PS00088">
    <property type="entry name" value="SOD_MN"/>
    <property type="match status" value="1"/>
</dbReference>
<protein>
    <recommendedName>
        <fullName evidence="3 7">Superoxide dismutase</fullName>
        <ecNumber evidence="3 7">1.15.1.1</ecNumber>
    </recommendedName>
</protein>
<feature type="binding site" evidence="6">
    <location>
        <position position="27"/>
    </location>
    <ligand>
        <name>Mn(2+)</name>
        <dbReference type="ChEBI" id="CHEBI:29035"/>
    </ligand>
</feature>
<feature type="domain" description="Manganese/iron superoxide dismutase N-terminal" evidence="8">
    <location>
        <begin position="2"/>
        <end position="89"/>
    </location>
</feature>
<keyword evidence="4 6" id="KW-0479">Metal-binding</keyword>
<dbReference type="EC" id="1.15.1.1" evidence="3 7"/>
<feature type="binding site" evidence="6">
    <location>
        <position position="82"/>
    </location>
    <ligand>
        <name>Mn(2+)</name>
        <dbReference type="ChEBI" id="CHEBI:29035"/>
    </ligand>
</feature>
<dbReference type="AlphaFoldDB" id="A0A133ZQY6"/>
<dbReference type="FunFam" id="3.55.40.20:FF:000001">
    <property type="entry name" value="Superoxide dismutase"/>
    <property type="match status" value="1"/>
</dbReference>
<evidence type="ECO:0000256" key="4">
    <source>
        <dbReference type="ARBA" id="ARBA00022723"/>
    </source>
</evidence>
<dbReference type="PRINTS" id="PR01703">
    <property type="entry name" value="MNSODISMTASE"/>
</dbReference>
<dbReference type="InterPro" id="IPR019831">
    <property type="entry name" value="Mn/Fe_SOD_N"/>
</dbReference>
<dbReference type="GO" id="GO:0005737">
    <property type="term" value="C:cytoplasm"/>
    <property type="evidence" value="ECO:0007669"/>
    <property type="project" value="TreeGrafter"/>
</dbReference>
<dbReference type="Gene3D" id="3.55.40.20">
    <property type="entry name" value="Iron/manganese superoxide dismutase, C-terminal domain"/>
    <property type="match status" value="1"/>
</dbReference>
<dbReference type="PANTHER" id="PTHR43595:SF2">
    <property type="entry name" value="SMALL RIBOSOMAL SUBUNIT PROTEIN MS42"/>
    <property type="match status" value="1"/>
</dbReference>
<evidence type="ECO:0000256" key="7">
    <source>
        <dbReference type="RuleBase" id="RU000414"/>
    </source>
</evidence>
<name>A0A133ZQY6_9BACL</name>
<evidence type="ECO:0000313" key="10">
    <source>
        <dbReference type="EMBL" id="KXB57897.1"/>
    </source>
</evidence>
<comment type="function">
    <text evidence="7">Destroys radicals which are normally produced within the cells and which are toxic to biological systems.</text>
</comment>
<evidence type="ECO:0000256" key="6">
    <source>
        <dbReference type="PIRSR" id="PIRSR000349-1"/>
    </source>
</evidence>
<feature type="domain" description="Manganese/iron superoxide dismutase C-terminal" evidence="9">
    <location>
        <begin position="100"/>
        <end position="198"/>
    </location>
</feature>
<evidence type="ECO:0000259" key="9">
    <source>
        <dbReference type="Pfam" id="PF02777"/>
    </source>
</evidence>
<dbReference type="STRING" id="1379.HMPREF3186_01542"/>
<dbReference type="PIRSF" id="PIRSF000349">
    <property type="entry name" value="SODismutase"/>
    <property type="match status" value="1"/>
</dbReference>
<evidence type="ECO:0000313" key="11">
    <source>
        <dbReference type="Proteomes" id="UP000070355"/>
    </source>
</evidence>
<dbReference type="InterPro" id="IPR036324">
    <property type="entry name" value="Mn/Fe_SOD_N_sf"/>
</dbReference>
<dbReference type="Pfam" id="PF02777">
    <property type="entry name" value="Sod_Fe_C"/>
    <property type="match status" value="1"/>
</dbReference>
<proteinExistence type="inferred from homology"/>
<dbReference type="Gene3D" id="1.10.287.990">
    <property type="entry name" value="Fe,Mn superoxide dismutase (SOD) domain"/>
    <property type="match status" value="1"/>
</dbReference>
<dbReference type="InterPro" id="IPR019832">
    <property type="entry name" value="Mn/Fe_SOD_C"/>
</dbReference>